<organism evidence="1 2">
    <name type="scientific">Pseudoxanthomonas helianthi</name>
    <dbReference type="NCBI Taxonomy" id="1453541"/>
    <lineage>
        <taxon>Bacteria</taxon>
        <taxon>Pseudomonadati</taxon>
        <taxon>Pseudomonadota</taxon>
        <taxon>Gammaproteobacteria</taxon>
        <taxon>Lysobacterales</taxon>
        <taxon>Lysobacteraceae</taxon>
        <taxon>Pseudoxanthomonas</taxon>
    </lineage>
</organism>
<dbReference type="Pfam" id="PF11828">
    <property type="entry name" value="DUF3348"/>
    <property type="match status" value="1"/>
</dbReference>
<comment type="caution">
    <text evidence="1">The sequence shown here is derived from an EMBL/GenBank/DDBJ whole genome shotgun (WGS) entry which is preliminary data.</text>
</comment>
<evidence type="ECO:0000313" key="2">
    <source>
        <dbReference type="Proteomes" id="UP000673447"/>
    </source>
</evidence>
<name>A0A941AS45_9GAMM</name>
<dbReference type="InterPro" id="IPR021783">
    <property type="entry name" value="DUF3348"/>
</dbReference>
<reference evidence="1" key="2">
    <citation type="submission" date="2021-03" db="EMBL/GenBank/DDBJ databases">
        <authorList>
            <person name="Cao W."/>
        </authorList>
    </citation>
    <scope>NUCLEOTIDE SEQUENCE</scope>
    <source>
        <strain evidence="1">110414</strain>
    </source>
</reference>
<dbReference type="Proteomes" id="UP000673447">
    <property type="component" value="Unassembled WGS sequence"/>
</dbReference>
<gene>
    <name evidence="1" type="ORF">J5837_03170</name>
</gene>
<accession>A0A941AS45</accession>
<reference evidence="1" key="1">
    <citation type="journal article" date="2016" name="Int. J. Syst. Evol. Microbiol.">
        <title>Pseudoxanthomonas helianthi sp. nov., isolated from roots of Jerusalem artichoke (Helianthus tuberosus).</title>
        <authorList>
            <person name="Kittiwongwattana C."/>
            <person name="Thawai C."/>
        </authorList>
    </citation>
    <scope>NUCLEOTIDE SEQUENCE</scope>
    <source>
        <strain evidence="1">110414</strain>
    </source>
</reference>
<protein>
    <submittedName>
        <fullName evidence="1">DUF3348 domain-containing protein</fullName>
    </submittedName>
</protein>
<proteinExistence type="predicted"/>
<sequence>MPEPRPRAAVSSPTLVRLLSRVASLDPPSPPALADRLTDWIDWPRGVALYTALDASPDPATGAYFDAAVDDECVRARAGLEARVAESRACTPPKPTADKLPDGTAFRKHYVSLQRDIQVVTGRLRGRLRDMLAAAGMTRLAEVDAVMERVLSPRELTLLSRVPDILQAHFERLGSANASPAWVDGFRRDMQEALQAELDVRFQPIEGLLAALRTSTQKTP</sequence>
<dbReference type="EMBL" id="JAGKTC010000001">
    <property type="protein sequence ID" value="MBP3983414.1"/>
    <property type="molecule type" value="Genomic_DNA"/>
</dbReference>
<dbReference type="AlphaFoldDB" id="A0A941AS45"/>
<keyword evidence="2" id="KW-1185">Reference proteome</keyword>
<evidence type="ECO:0000313" key="1">
    <source>
        <dbReference type="EMBL" id="MBP3983414.1"/>
    </source>
</evidence>